<dbReference type="EMBL" id="LJXR01000024">
    <property type="protein sequence ID" value="OKY21453.1"/>
    <property type="molecule type" value="Genomic_DNA"/>
</dbReference>
<dbReference type="PANTHER" id="PTHR33570">
    <property type="entry name" value="4-CARBOXYMUCONOLACTONE DECARBOXYLASE FAMILY PROTEIN"/>
    <property type="match status" value="1"/>
</dbReference>
<protein>
    <submittedName>
        <fullName evidence="2">Carboxymuconolactone decarboxylase</fullName>
    </submittedName>
</protein>
<dbReference type="SUPFAM" id="SSF69118">
    <property type="entry name" value="AhpD-like"/>
    <property type="match status" value="1"/>
</dbReference>
<dbReference type="InterPro" id="IPR003779">
    <property type="entry name" value="CMD-like"/>
</dbReference>
<proteinExistence type="predicted"/>
<dbReference type="InterPro" id="IPR052512">
    <property type="entry name" value="4CMD/NDH-1_regulator"/>
</dbReference>
<evidence type="ECO:0000313" key="2">
    <source>
        <dbReference type="EMBL" id="OKY21453.1"/>
    </source>
</evidence>
<dbReference type="PANTHER" id="PTHR33570:SF2">
    <property type="entry name" value="CARBOXYMUCONOLACTONE DECARBOXYLASE-LIKE DOMAIN-CONTAINING PROTEIN"/>
    <property type="match status" value="1"/>
</dbReference>
<dbReference type="Proteomes" id="UP000186159">
    <property type="component" value="Unassembled WGS sequence"/>
</dbReference>
<gene>
    <name evidence="2" type="ORF">AOT42_05655</name>
</gene>
<comment type="caution">
    <text evidence="2">The sequence shown here is derived from an EMBL/GenBank/DDBJ whole genome shotgun (WGS) entry which is preliminary data.</text>
</comment>
<dbReference type="Gene3D" id="1.20.1290.10">
    <property type="entry name" value="AhpD-like"/>
    <property type="match status" value="1"/>
</dbReference>
<accession>A0AAX0IZ32</accession>
<dbReference type="InterPro" id="IPR029032">
    <property type="entry name" value="AhpD-like"/>
</dbReference>
<organism evidence="2 3">
    <name type="scientific">Corynebacterium diphtheriae bv. gravis</name>
    <dbReference type="NCBI Taxonomy" id="1720349"/>
    <lineage>
        <taxon>Bacteria</taxon>
        <taxon>Bacillati</taxon>
        <taxon>Actinomycetota</taxon>
        <taxon>Actinomycetes</taxon>
        <taxon>Mycobacteriales</taxon>
        <taxon>Corynebacteriaceae</taxon>
        <taxon>Corynebacterium</taxon>
    </lineage>
</organism>
<reference evidence="2 3" key="1">
    <citation type="submission" date="2015-09" db="EMBL/GenBank/DDBJ databases">
        <title>Genome sequencing of Corynebacterium diphtheriae Bv. Gravis strain DSM 44123.</title>
        <authorList>
            <person name="Sangal V."/>
            <person name="Burkovski A."/>
        </authorList>
    </citation>
    <scope>NUCLEOTIDE SEQUENCE [LARGE SCALE GENOMIC DNA]</scope>
    <source>
        <strain evidence="2 3">DSM 44123</strain>
    </source>
</reference>
<sequence>MSLHTRGLAPEFAELFARFADREVLERAQLDKETTDIVTLASLLGCGGIDEFRLRLPDVDPTLAREVTYQATAYLGIGRTRAFHQALVDAYGADEEERGTVTPETRRAAGTAKQVAYFGEQMADFWQASDINYLLAANCFGDYYTRAGLSDAARELATFFYLVAQGGVDGPAIAHAGANMNLGATREYLERCVLVMVPLVGYPRSLAALAAIKNAAESRNS</sequence>
<feature type="domain" description="Carboxymuconolactone decarboxylase-like" evidence="1">
    <location>
        <begin position="135"/>
        <end position="213"/>
    </location>
</feature>
<name>A0AAX0IZ32_CORDP</name>
<dbReference type="AlphaFoldDB" id="A0AAX0IZ32"/>
<evidence type="ECO:0000313" key="3">
    <source>
        <dbReference type="Proteomes" id="UP000186159"/>
    </source>
</evidence>
<dbReference type="RefSeq" id="WP_014319507.1">
    <property type="nucleotide sequence ID" value="NZ_LJXR01000024.1"/>
</dbReference>
<dbReference type="GeneID" id="29422625"/>
<evidence type="ECO:0000259" key="1">
    <source>
        <dbReference type="Pfam" id="PF02627"/>
    </source>
</evidence>
<dbReference type="Pfam" id="PF02627">
    <property type="entry name" value="CMD"/>
    <property type="match status" value="1"/>
</dbReference>
<dbReference type="GO" id="GO:0051920">
    <property type="term" value="F:peroxiredoxin activity"/>
    <property type="evidence" value="ECO:0007669"/>
    <property type="project" value="InterPro"/>
</dbReference>